<dbReference type="PANTHER" id="PTHR45642:SF139">
    <property type="entry name" value="SGNH HYDROLASE-TYPE ESTERASE DOMAIN-CONTAINING PROTEIN"/>
    <property type="match status" value="1"/>
</dbReference>
<dbReference type="PANTHER" id="PTHR45642">
    <property type="entry name" value="GDSL ESTERASE/LIPASE EXL3"/>
    <property type="match status" value="1"/>
</dbReference>
<evidence type="ECO:0000256" key="3">
    <source>
        <dbReference type="SAM" id="SignalP"/>
    </source>
</evidence>
<dbReference type="InterPro" id="IPR036514">
    <property type="entry name" value="SGNH_hydro_sf"/>
</dbReference>
<accession>A0ABR4DB10</accession>
<dbReference type="InterPro" id="IPR000254">
    <property type="entry name" value="CBD"/>
</dbReference>
<name>A0ABR4DB10_9PEZI</name>
<comment type="caution">
    <text evidence="5">The sequence shown here is derived from an EMBL/GenBank/DDBJ whole genome shotgun (WGS) entry which is preliminary data.</text>
</comment>
<organism evidence="5 6">
    <name type="scientific">Remersonia thermophila</name>
    <dbReference type="NCBI Taxonomy" id="72144"/>
    <lineage>
        <taxon>Eukaryota</taxon>
        <taxon>Fungi</taxon>
        <taxon>Dikarya</taxon>
        <taxon>Ascomycota</taxon>
        <taxon>Pezizomycotina</taxon>
        <taxon>Sordariomycetes</taxon>
        <taxon>Sordariomycetidae</taxon>
        <taxon>Sordariales</taxon>
        <taxon>Sordariales incertae sedis</taxon>
        <taxon>Remersonia</taxon>
    </lineage>
</organism>
<feature type="region of interest" description="Disordered" evidence="2">
    <location>
        <begin position="59"/>
        <end position="86"/>
    </location>
</feature>
<keyword evidence="6" id="KW-1185">Reference proteome</keyword>
<gene>
    <name evidence="5" type="ORF">VTJ83DRAFT_6156</name>
</gene>
<dbReference type="Gene3D" id="3.40.50.1110">
    <property type="entry name" value="SGNH hydrolase"/>
    <property type="match status" value="1"/>
</dbReference>
<evidence type="ECO:0000256" key="2">
    <source>
        <dbReference type="SAM" id="MobiDB-lite"/>
    </source>
</evidence>
<dbReference type="InterPro" id="IPR035971">
    <property type="entry name" value="CBD_sf"/>
</dbReference>
<feature type="signal peptide" evidence="3">
    <location>
        <begin position="1"/>
        <end position="20"/>
    </location>
</feature>
<dbReference type="SUPFAM" id="SSF57180">
    <property type="entry name" value="Cellulose-binding domain"/>
    <property type="match status" value="1"/>
</dbReference>
<dbReference type="EMBL" id="JAZGUE010000005">
    <property type="protein sequence ID" value="KAL2266804.1"/>
    <property type="molecule type" value="Genomic_DNA"/>
</dbReference>
<dbReference type="PROSITE" id="PS00562">
    <property type="entry name" value="CBM1_1"/>
    <property type="match status" value="1"/>
</dbReference>
<proteinExistence type="predicted"/>
<dbReference type="InterPro" id="IPR001087">
    <property type="entry name" value="GDSL"/>
</dbReference>
<evidence type="ECO:0000256" key="1">
    <source>
        <dbReference type="ARBA" id="ARBA00022729"/>
    </source>
</evidence>
<dbReference type="GeneID" id="98127480"/>
<dbReference type="InterPro" id="IPR050592">
    <property type="entry name" value="GDSL_lipolytic_enzyme"/>
</dbReference>
<evidence type="ECO:0000313" key="6">
    <source>
        <dbReference type="Proteomes" id="UP001600064"/>
    </source>
</evidence>
<feature type="domain" description="CBM1" evidence="4">
    <location>
        <begin position="20"/>
        <end position="56"/>
    </location>
</feature>
<dbReference type="SUPFAM" id="SSF52266">
    <property type="entry name" value="SGNH hydrolase"/>
    <property type="match status" value="1"/>
</dbReference>
<keyword evidence="1 3" id="KW-0732">Signal</keyword>
<dbReference type="CDD" id="cd01846">
    <property type="entry name" value="fatty_acyltransferase_like"/>
    <property type="match status" value="1"/>
</dbReference>
<feature type="chain" id="PRO_5045713642" description="CBM1 domain-containing protein" evidence="3">
    <location>
        <begin position="21"/>
        <end position="396"/>
    </location>
</feature>
<dbReference type="SMART" id="SM00236">
    <property type="entry name" value="fCBD"/>
    <property type="match status" value="1"/>
</dbReference>
<protein>
    <recommendedName>
        <fullName evidence="4">CBM1 domain-containing protein</fullName>
    </recommendedName>
</protein>
<reference evidence="5 6" key="1">
    <citation type="journal article" date="2024" name="Commun. Biol.">
        <title>Comparative genomic analysis of thermophilic fungi reveals convergent evolutionary adaptations and gene losses.</title>
        <authorList>
            <person name="Steindorff A.S."/>
            <person name="Aguilar-Pontes M.V."/>
            <person name="Robinson A.J."/>
            <person name="Andreopoulos B."/>
            <person name="LaButti K."/>
            <person name="Kuo A."/>
            <person name="Mondo S."/>
            <person name="Riley R."/>
            <person name="Otillar R."/>
            <person name="Haridas S."/>
            <person name="Lipzen A."/>
            <person name="Grimwood J."/>
            <person name="Schmutz J."/>
            <person name="Clum A."/>
            <person name="Reid I.D."/>
            <person name="Moisan M.C."/>
            <person name="Butler G."/>
            <person name="Nguyen T.T.M."/>
            <person name="Dewar K."/>
            <person name="Conant G."/>
            <person name="Drula E."/>
            <person name="Henrissat B."/>
            <person name="Hansel C."/>
            <person name="Singer S."/>
            <person name="Hutchinson M.I."/>
            <person name="de Vries R.P."/>
            <person name="Natvig D.O."/>
            <person name="Powell A.J."/>
            <person name="Tsang A."/>
            <person name="Grigoriev I.V."/>
        </authorList>
    </citation>
    <scope>NUCLEOTIDE SEQUENCE [LARGE SCALE GENOMIC DNA]</scope>
    <source>
        <strain evidence="5 6">ATCC 22073</strain>
    </source>
</reference>
<sequence>MGRFLTSTSLALLAAARVQAQAGLWSQCGGIGYNGPTSCVAGAVCTVYNDWYHQCVPGTSTSSSTSTRTTTSASTPKDSTTFPTTTTSTSAVISTSTTLVTSTVPTATRTSTSSAATPSNTGDPCALKFLITFGDSYSQTGFDVSGTKPSLSNPLGNPAFPGWTASGGLNWVGFLASQYNTSTLLAYNFAYGGATTDSSIVEPYRPEVLSFIDQVAQFSGSIASKPAYAPWGDNALFGVWMGVNDVGNSWWKEDYDQILERIMDSYFSQLQVLYDAGARNFVLLTVPPIHRTPVMMLEPDSVRALEAAAIAKYNTALNSRLAAFKSAHSDISAKIVDTGVPFNEALDNPTKYGSPDATCENEDGKSCLWFNNYHPGVEINRLVAKAVAEAWKDSYF</sequence>
<evidence type="ECO:0000313" key="5">
    <source>
        <dbReference type="EMBL" id="KAL2266804.1"/>
    </source>
</evidence>
<dbReference type="Proteomes" id="UP001600064">
    <property type="component" value="Unassembled WGS sequence"/>
</dbReference>
<dbReference type="Pfam" id="PF00734">
    <property type="entry name" value="CBM_1"/>
    <property type="match status" value="1"/>
</dbReference>
<dbReference type="Pfam" id="PF00657">
    <property type="entry name" value="Lipase_GDSL"/>
    <property type="match status" value="1"/>
</dbReference>
<evidence type="ECO:0000259" key="4">
    <source>
        <dbReference type="PROSITE" id="PS51164"/>
    </source>
</evidence>
<dbReference type="PROSITE" id="PS51164">
    <property type="entry name" value="CBM1_2"/>
    <property type="match status" value="1"/>
</dbReference>
<dbReference type="RefSeq" id="XP_070865531.1">
    <property type="nucleotide sequence ID" value="XM_071012836.1"/>
</dbReference>